<proteinExistence type="inferred from homology"/>
<gene>
    <name evidence="2" type="ORF">GCM10023214_43980</name>
</gene>
<organism evidence="2 3">
    <name type="scientific">Amycolatopsis dongchuanensis</name>
    <dbReference type="NCBI Taxonomy" id="1070866"/>
    <lineage>
        <taxon>Bacteria</taxon>
        <taxon>Bacillati</taxon>
        <taxon>Actinomycetota</taxon>
        <taxon>Actinomycetes</taxon>
        <taxon>Pseudonocardiales</taxon>
        <taxon>Pseudonocardiaceae</taxon>
        <taxon>Amycolatopsis</taxon>
    </lineage>
</organism>
<evidence type="ECO:0000313" key="3">
    <source>
        <dbReference type="Proteomes" id="UP001500192"/>
    </source>
</evidence>
<dbReference type="InterPro" id="IPR001128">
    <property type="entry name" value="Cyt_P450"/>
</dbReference>
<dbReference type="InterPro" id="IPR050121">
    <property type="entry name" value="Cytochrome_P450_monoxygenase"/>
</dbReference>
<name>A0ABP9QVN0_9PSEU</name>
<dbReference type="RefSeq" id="WP_346054778.1">
    <property type="nucleotide sequence ID" value="NZ_BAABIB010000079.1"/>
</dbReference>
<sequence length="413" mass="45636">MAGTPRFPRARPLDDLAVTATVLAPNLVQGLFHRWRVPVRLATLADVDRAAVRVLSTLSRRYDGGPVRVRAGLLLLDPADTHRVLNGPVEDYAADTPAKRRGMSHFQPTALTISRGHLWRDRRTFTETVLGRLPRLAGHFTACAEQETKDLVAAGPVLGWRSWHGTVQRIARRILFGDTAADDQELSETLERMMSRANLLPGRPSRELAGFHERVGEYIRNAGRDSLAGWFTDTPSTGWTDPTGQLTHWLFALGDTLAINTLRTLAVVAQRPADRSRALADDRYRTACLLETMRLWPTTTLLARETRREIRWPGGGLVPAGTQVLIASTYQHRDPDRLEHPDTFAPDAARSPSFVHFGGGPQICPGISLAELTGTAILRVALEHTLAVTAPRLPEDEPLPHMLDFFGIRVAVA</sequence>
<dbReference type="Pfam" id="PF00067">
    <property type="entry name" value="p450"/>
    <property type="match status" value="1"/>
</dbReference>
<evidence type="ECO:0000256" key="1">
    <source>
        <dbReference type="ARBA" id="ARBA00010617"/>
    </source>
</evidence>
<reference evidence="3" key="1">
    <citation type="journal article" date="2019" name="Int. J. Syst. Evol. Microbiol.">
        <title>The Global Catalogue of Microorganisms (GCM) 10K type strain sequencing project: providing services to taxonomists for standard genome sequencing and annotation.</title>
        <authorList>
            <consortium name="The Broad Institute Genomics Platform"/>
            <consortium name="The Broad Institute Genome Sequencing Center for Infectious Disease"/>
            <person name="Wu L."/>
            <person name="Ma J."/>
        </authorList>
    </citation>
    <scope>NUCLEOTIDE SEQUENCE [LARGE SCALE GENOMIC DNA]</scope>
    <source>
        <strain evidence="3">JCM 18054</strain>
    </source>
</reference>
<dbReference type="InterPro" id="IPR036396">
    <property type="entry name" value="Cyt_P450_sf"/>
</dbReference>
<dbReference type="EMBL" id="BAABIB010000079">
    <property type="protein sequence ID" value="GAA5168343.1"/>
    <property type="molecule type" value="Genomic_DNA"/>
</dbReference>
<accession>A0ABP9QVN0</accession>
<dbReference type="PANTHER" id="PTHR24305:SF166">
    <property type="entry name" value="CYTOCHROME P450 12A4, MITOCHONDRIAL-RELATED"/>
    <property type="match status" value="1"/>
</dbReference>
<dbReference type="SUPFAM" id="SSF48264">
    <property type="entry name" value="Cytochrome P450"/>
    <property type="match status" value="1"/>
</dbReference>
<protein>
    <submittedName>
        <fullName evidence="2">Cytochrome P450</fullName>
    </submittedName>
</protein>
<dbReference type="Gene3D" id="1.10.630.10">
    <property type="entry name" value="Cytochrome P450"/>
    <property type="match status" value="1"/>
</dbReference>
<dbReference type="PANTHER" id="PTHR24305">
    <property type="entry name" value="CYTOCHROME P450"/>
    <property type="match status" value="1"/>
</dbReference>
<keyword evidence="3" id="KW-1185">Reference proteome</keyword>
<comment type="similarity">
    <text evidence="1">Belongs to the cytochrome P450 family.</text>
</comment>
<comment type="caution">
    <text evidence="2">The sequence shown here is derived from an EMBL/GenBank/DDBJ whole genome shotgun (WGS) entry which is preliminary data.</text>
</comment>
<dbReference type="Proteomes" id="UP001500192">
    <property type="component" value="Unassembled WGS sequence"/>
</dbReference>
<evidence type="ECO:0000313" key="2">
    <source>
        <dbReference type="EMBL" id="GAA5168343.1"/>
    </source>
</evidence>